<dbReference type="InterPro" id="IPR011257">
    <property type="entry name" value="DNA_glycosylase"/>
</dbReference>
<protein>
    <recommendedName>
        <fullName evidence="11">HhH-GPD domain-containing protein</fullName>
    </recommendedName>
</protein>
<gene>
    <name evidence="12" type="ORF">ACFQQA_00915</name>
</gene>
<dbReference type="RefSeq" id="WP_227521071.1">
    <property type="nucleotide sequence ID" value="NZ_JBHTBD010000001.1"/>
</dbReference>
<comment type="caution">
    <text evidence="12">The sequence shown here is derived from an EMBL/GenBank/DDBJ whole genome shotgun (WGS) entry which is preliminary data.</text>
</comment>
<keyword evidence="4" id="KW-0479">Metal-binding</keyword>
<evidence type="ECO:0000256" key="1">
    <source>
        <dbReference type="ARBA" id="ARBA00001966"/>
    </source>
</evidence>
<dbReference type="SMART" id="SM00478">
    <property type="entry name" value="ENDO3c"/>
    <property type="match status" value="1"/>
</dbReference>
<dbReference type="InterPro" id="IPR023170">
    <property type="entry name" value="HhH_base_excis_C"/>
</dbReference>
<comment type="similarity">
    <text evidence="3">Belongs to the Nth/MutY family.</text>
</comment>
<keyword evidence="6" id="KW-0378">Hydrolase</keyword>
<evidence type="ECO:0000256" key="7">
    <source>
        <dbReference type="ARBA" id="ARBA00023004"/>
    </source>
</evidence>
<reference evidence="13" key="1">
    <citation type="journal article" date="2019" name="Int. J. Syst. Evol. Microbiol.">
        <title>The Global Catalogue of Microorganisms (GCM) 10K type strain sequencing project: providing services to taxonomists for standard genome sequencing and annotation.</title>
        <authorList>
            <consortium name="The Broad Institute Genomics Platform"/>
            <consortium name="The Broad Institute Genome Sequencing Center for Infectious Disease"/>
            <person name="Wu L."/>
            <person name="Ma J."/>
        </authorList>
    </citation>
    <scope>NUCLEOTIDE SEQUENCE [LARGE SCALE GENOMIC DNA]</scope>
    <source>
        <strain evidence="13">CCUG 60559</strain>
    </source>
</reference>
<keyword evidence="9" id="KW-0234">DNA repair</keyword>
<name>A0ABW2IQ09_9GAMM</name>
<sequence length="206" mass="23490">MEWFSKNGRNFSWRKNDYPLYRVVVTELLLQRTRAETVDRFIGIFFELYPDWLTIARSKSANLQKALEPFGLWQRRAATLRKLAIAIKSRGGALPESPEELGTLPGLGPYIVNAVLLYRENRPEPLLDGSMARLLERFFGPRGLVDIRDDPFLNIIARRVLQESEVSPLSLNWGMLDVAAQICMPADPRCEHCPLTKRCPSSTCAK</sequence>
<evidence type="ECO:0000259" key="11">
    <source>
        <dbReference type="SMART" id="SM00478"/>
    </source>
</evidence>
<dbReference type="Gene3D" id="1.10.340.30">
    <property type="entry name" value="Hypothetical protein, domain 2"/>
    <property type="match status" value="1"/>
</dbReference>
<dbReference type="Gene3D" id="1.10.1670.10">
    <property type="entry name" value="Helix-hairpin-Helix base-excision DNA repair enzymes (C-terminal)"/>
    <property type="match status" value="1"/>
</dbReference>
<evidence type="ECO:0000256" key="2">
    <source>
        <dbReference type="ARBA" id="ARBA00002933"/>
    </source>
</evidence>
<evidence type="ECO:0000256" key="5">
    <source>
        <dbReference type="ARBA" id="ARBA00022763"/>
    </source>
</evidence>
<evidence type="ECO:0000256" key="10">
    <source>
        <dbReference type="ARBA" id="ARBA00023295"/>
    </source>
</evidence>
<dbReference type="PANTHER" id="PTHR42944">
    <property type="entry name" value="ADENINE DNA GLYCOSYLASE"/>
    <property type="match status" value="1"/>
</dbReference>
<dbReference type="InterPro" id="IPR044298">
    <property type="entry name" value="MIG/MutY"/>
</dbReference>
<organism evidence="12 13">
    <name type="scientific">Marinobacter aromaticivorans</name>
    <dbReference type="NCBI Taxonomy" id="1494078"/>
    <lineage>
        <taxon>Bacteria</taxon>
        <taxon>Pseudomonadati</taxon>
        <taxon>Pseudomonadota</taxon>
        <taxon>Gammaproteobacteria</taxon>
        <taxon>Pseudomonadales</taxon>
        <taxon>Marinobacteraceae</taxon>
        <taxon>Marinobacter</taxon>
    </lineage>
</organism>
<evidence type="ECO:0000313" key="13">
    <source>
        <dbReference type="Proteomes" id="UP001596506"/>
    </source>
</evidence>
<evidence type="ECO:0000256" key="3">
    <source>
        <dbReference type="ARBA" id="ARBA00008343"/>
    </source>
</evidence>
<keyword evidence="10" id="KW-0326">Glycosidase</keyword>
<dbReference type="CDD" id="cd00056">
    <property type="entry name" value="ENDO3c"/>
    <property type="match status" value="1"/>
</dbReference>
<evidence type="ECO:0000256" key="8">
    <source>
        <dbReference type="ARBA" id="ARBA00023014"/>
    </source>
</evidence>
<dbReference type="PANTHER" id="PTHR42944:SF1">
    <property type="entry name" value="ADENINE DNA GLYCOSYLASE"/>
    <property type="match status" value="1"/>
</dbReference>
<dbReference type="InterPro" id="IPR003265">
    <property type="entry name" value="HhH-GPD_domain"/>
</dbReference>
<evidence type="ECO:0000256" key="4">
    <source>
        <dbReference type="ARBA" id="ARBA00022723"/>
    </source>
</evidence>
<dbReference type="Pfam" id="PF00730">
    <property type="entry name" value="HhH-GPD"/>
    <property type="match status" value="1"/>
</dbReference>
<keyword evidence="8" id="KW-0411">Iron-sulfur</keyword>
<keyword evidence="5" id="KW-0227">DNA damage</keyword>
<comment type="cofactor">
    <cofactor evidence="1">
        <name>[4Fe-4S] cluster</name>
        <dbReference type="ChEBI" id="CHEBI:49883"/>
    </cofactor>
</comment>
<dbReference type="Proteomes" id="UP001596506">
    <property type="component" value="Unassembled WGS sequence"/>
</dbReference>
<keyword evidence="7" id="KW-0408">Iron</keyword>
<dbReference type="EMBL" id="JBHTBD010000001">
    <property type="protein sequence ID" value="MFC7293275.1"/>
    <property type="molecule type" value="Genomic_DNA"/>
</dbReference>
<comment type="function">
    <text evidence="2">Adenine glycosylase active on G-A mispairs. MutY also corrects error-prone DNA synthesis past GO lesions which are due to the oxidatively damaged form of guanine: 7,8-dihydro-8-oxoguanine (8-oxo-dGTP).</text>
</comment>
<evidence type="ECO:0000256" key="6">
    <source>
        <dbReference type="ARBA" id="ARBA00022801"/>
    </source>
</evidence>
<proteinExistence type="inferred from homology"/>
<dbReference type="SUPFAM" id="SSF48150">
    <property type="entry name" value="DNA-glycosylase"/>
    <property type="match status" value="1"/>
</dbReference>
<feature type="domain" description="HhH-GPD" evidence="11">
    <location>
        <begin position="29"/>
        <end position="181"/>
    </location>
</feature>
<evidence type="ECO:0000313" key="12">
    <source>
        <dbReference type="EMBL" id="MFC7293275.1"/>
    </source>
</evidence>
<evidence type="ECO:0000256" key="9">
    <source>
        <dbReference type="ARBA" id="ARBA00023204"/>
    </source>
</evidence>
<keyword evidence="13" id="KW-1185">Reference proteome</keyword>
<accession>A0ABW2IQ09</accession>